<feature type="domain" description="Glycosyl hydrolase family 92" evidence="2">
    <location>
        <begin position="314"/>
        <end position="802"/>
    </location>
</feature>
<dbReference type="Pfam" id="PF17678">
    <property type="entry name" value="Glyco_hydro_92N"/>
    <property type="match status" value="1"/>
</dbReference>
<dbReference type="AlphaFoldDB" id="A0A4Y5Z432"/>
<dbReference type="InterPro" id="IPR050883">
    <property type="entry name" value="PNGase"/>
</dbReference>
<proteinExistence type="predicted"/>
<dbReference type="InterPro" id="IPR008928">
    <property type="entry name" value="6-hairpin_glycosidase_sf"/>
</dbReference>
<dbReference type="SUPFAM" id="SSF48208">
    <property type="entry name" value="Six-hairpin glycosidases"/>
    <property type="match status" value="1"/>
</dbReference>
<dbReference type="PANTHER" id="PTHR12143">
    <property type="entry name" value="PEPTIDE N-GLYCANASE PNGASE -RELATED"/>
    <property type="match status" value="1"/>
</dbReference>
<dbReference type="Gene3D" id="2.70.98.10">
    <property type="match status" value="1"/>
</dbReference>
<feature type="compositionally biased region" description="Gly residues" evidence="1">
    <location>
        <begin position="269"/>
        <end position="278"/>
    </location>
</feature>
<gene>
    <name evidence="4" type="ORF">FIV34_07515</name>
</gene>
<dbReference type="GO" id="GO:0006516">
    <property type="term" value="P:glycoprotein catabolic process"/>
    <property type="evidence" value="ECO:0007669"/>
    <property type="project" value="TreeGrafter"/>
</dbReference>
<dbReference type="NCBIfam" id="TIGR01180">
    <property type="entry name" value="aman2_put"/>
    <property type="match status" value="1"/>
</dbReference>
<reference evidence="4 5" key="1">
    <citation type="submission" date="2019-06" db="EMBL/GenBank/DDBJ databases">
        <title>A complete genome sequence for Luteibacter pinisoli MAH-14.</title>
        <authorList>
            <person name="Baltrus D.A."/>
        </authorList>
    </citation>
    <scope>NUCLEOTIDE SEQUENCE [LARGE SCALE GENOMIC DNA]</scope>
    <source>
        <strain evidence="4 5">MAH-14</strain>
    </source>
</reference>
<evidence type="ECO:0000256" key="1">
    <source>
        <dbReference type="SAM" id="MobiDB-lite"/>
    </source>
</evidence>
<dbReference type="PANTHER" id="PTHR12143:SF39">
    <property type="entry name" value="SECRETED PROTEIN"/>
    <property type="match status" value="1"/>
</dbReference>
<dbReference type="EMBL" id="CP041046">
    <property type="protein sequence ID" value="QDE39058.1"/>
    <property type="molecule type" value="Genomic_DNA"/>
</dbReference>
<evidence type="ECO:0000313" key="5">
    <source>
        <dbReference type="Proteomes" id="UP000316093"/>
    </source>
</evidence>
<accession>A0A4Y5Z432</accession>
<dbReference type="Proteomes" id="UP000316093">
    <property type="component" value="Chromosome"/>
</dbReference>
<dbReference type="GO" id="GO:0005829">
    <property type="term" value="C:cytosol"/>
    <property type="evidence" value="ECO:0007669"/>
    <property type="project" value="TreeGrafter"/>
</dbReference>
<feature type="region of interest" description="Disordered" evidence="1">
    <location>
        <begin position="259"/>
        <end position="282"/>
    </location>
</feature>
<evidence type="ECO:0000259" key="3">
    <source>
        <dbReference type="Pfam" id="PF17678"/>
    </source>
</evidence>
<dbReference type="GO" id="GO:0030246">
    <property type="term" value="F:carbohydrate binding"/>
    <property type="evidence" value="ECO:0007669"/>
    <property type="project" value="InterPro"/>
</dbReference>
<dbReference type="Pfam" id="PF07971">
    <property type="entry name" value="Glyco_hydro_92"/>
    <property type="match status" value="1"/>
</dbReference>
<dbReference type="Gene3D" id="3.30.2080.10">
    <property type="entry name" value="GH92 mannosidase domain"/>
    <property type="match status" value="1"/>
</dbReference>
<keyword evidence="4" id="KW-0378">Hydrolase</keyword>
<dbReference type="FunFam" id="3.30.2080.10:FF:000001">
    <property type="entry name" value="Alpha-1,2-mannosidase subfamily"/>
    <property type="match status" value="1"/>
</dbReference>
<sequence>MARDTRSPVHFNRYKSRFCGGIPLRAFQPIALAAALIPALAGATSTPADLVNPLIGTTNGGNVFPGAVVPFGMFQFTPEASPLPGKKSPIAAPGGYEYRADAIRGFAFTNVEGWGCAGGSGDVPVMPITEDVTTSPSSDYRHAYASKFSHAKEKTKAGHYQVTLENGVTADLTAALHSGAGRFAFPAGKPVNVLVRASDSEVGSEKASVAIDKANHRISGEVTSGNFCGYINEADRRSYYTVHYVIEFDQPFASTGTWKDGTVSKGGTKSEGGTGYGEKGFPKEGTGSGGWVGFAPGTKEVNVRVGISYVSAANAQANLDAEVPKGSTFDSVRDKAVAAWNKQLSHIEVQGGTPDQQTVFYTALYHASMTPNVYSDVNGQYTGFDNQVHTVSGTQKAQYANFSGWDVYRSQLPLLTWLEPKIGSDIAQSLYNQAQQNKGVWDRWTHNNGATHVMNGDPAAPSIAGIYAFGGHDFDVKGALASLIHAADHPTALDTSMDGCPVECVGQRPGLDQWLKLHYVPVGAPSWGPAADTLELVAAEFALSALSDRLGDKPTAARFLDRAQYWRNLFDPKAAPDGGYIRNRNADGSWAQVKDDDDKEAHAFVPSTEDGFVEGSAAQYVWMVPFNVHGLFEAMGGMEKARKRLDNYFYQPDGKFAVTKSGPLHAELDNEPSIGGPWLYNYAGMPWKTQELVRRVLDTLWVNAPNGIPGNDDLGEMSSWYVFAALGIYPNIPGRAEFIVGSPIFTRAVIHREGGDVTILAPNAGAGKPYVNALKVDGKVSERSWLPESFATKGGTLEFDLSDKPNKAWASKVKDAPPSFDSK</sequence>
<dbReference type="InterPro" id="IPR005887">
    <property type="entry name" value="GH92_a_mannosidase_put"/>
</dbReference>
<dbReference type="Gene3D" id="1.20.1050.60">
    <property type="entry name" value="alpha-1,2-mannosidase"/>
    <property type="match status" value="1"/>
</dbReference>
<dbReference type="GO" id="GO:0000224">
    <property type="term" value="F:peptide-N4-(N-acetyl-beta-glucosaminyl)asparagine amidase activity"/>
    <property type="evidence" value="ECO:0007669"/>
    <property type="project" value="TreeGrafter"/>
</dbReference>
<protein>
    <submittedName>
        <fullName evidence="4">Glycoside hydrolase family 92 protein</fullName>
    </submittedName>
</protein>
<organism evidence="4 5">
    <name type="scientific">Luteibacter pinisoli</name>
    <dbReference type="NCBI Taxonomy" id="2589080"/>
    <lineage>
        <taxon>Bacteria</taxon>
        <taxon>Pseudomonadati</taxon>
        <taxon>Pseudomonadota</taxon>
        <taxon>Gammaproteobacteria</taxon>
        <taxon>Lysobacterales</taxon>
        <taxon>Rhodanobacteraceae</taxon>
        <taxon>Luteibacter</taxon>
    </lineage>
</organism>
<keyword evidence="5" id="KW-1185">Reference proteome</keyword>
<feature type="domain" description="Glycosyl hydrolase family 92 N-terminal" evidence="3">
    <location>
        <begin position="50"/>
        <end position="308"/>
    </location>
</feature>
<dbReference type="OrthoDB" id="9804511at2"/>
<evidence type="ECO:0000259" key="2">
    <source>
        <dbReference type="Pfam" id="PF07971"/>
    </source>
</evidence>
<dbReference type="InterPro" id="IPR041371">
    <property type="entry name" value="GH92_N"/>
</dbReference>
<evidence type="ECO:0000313" key="4">
    <source>
        <dbReference type="EMBL" id="QDE39058.1"/>
    </source>
</evidence>
<dbReference type="GO" id="GO:0005975">
    <property type="term" value="P:carbohydrate metabolic process"/>
    <property type="evidence" value="ECO:0007669"/>
    <property type="project" value="InterPro"/>
</dbReference>
<dbReference type="InterPro" id="IPR012939">
    <property type="entry name" value="Glyco_hydro_92"/>
</dbReference>
<dbReference type="InterPro" id="IPR014718">
    <property type="entry name" value="GH-type_carb-bd"/>
</dbReference>
<dbReference type="KEGG" id="lpy:FIV34_07515"/>
<name>A0A4Y5Z432_9GAMM</name>
<dbReference type="Gene3D" id="1.20.1610.10">
    <property type="entry name" value="alpha-1,2-mannosidases domains"/>
    <property type="match status" value="1"/>
</dbReference>